<keyword evidence="3" id="KW-1185">Reference proteome</keyword>
<evidence type="ECO:0000313" key="2">
    <source>
        <dbReference type="EMBL" id="MCR6098039.1"/>
    </source>
</evidence>
<evidence type="ECO:0000313" key="3">
    <source>
        <dbReference type="Proteomes" id="UP001057753"/>
    </source>
</evidence>
<proteinExistence type="predicted"/>
<dbReference type="InterPro" id="IPR036291">
    <property type="entry name" value="NAD(P)-bd_dom_sf"/>
</dbReference>
<dbReference type="InterPro" id="IPR005097">
    <property type="entry name" value="Sacchrp_dh_NADP-bd"/>
</dbReference>
<dbReference type="EMBL" id="JABXYM010000001">
    <property type="protein sequence ID" value="MCR6098039.1"/>
    <property type="molecule type" value="Genomic_DNA"/>
</dbReference>
<dbReference type="RefSeq" id="WP_257822415.1">
    <property type="nucleotide sequence ID" value="NZ_JABXYM010000001.1"/>
</dbReference>
<dbReference type="PANTHER" id="PTHR43796">
    <property type="entry name" value="CARBOXYNORSPERMIDINE SYNTHASE"/>
    <property type="match status" value="1"/>
</dbReference>
<dbReference type="SUPFAM" id="SSF51735">
    <property type="entry name" value="NAD(P)-binding Rossmann-fold domains"/>
    <property type="match status" value="1"/>
</dbReference>
<name>A0A9Q4B482_SALAG</name>
<organism evidence="2 3">
    <name type="scientific">Salipaludibacillus agaradhaerens</name>
    <name type="common">Bacillus agaradhaerens</name>
    <dbReference type="NCBI Taxonomy" id="76935"/>
    <lineage>
        <taxon>Bacteria</taxon>
        <taxon>Bacillati</taxon>
        <taxon>Bacillota</taxon>
        <taxon>Bacilli</taxon>
        <taxon>Bacillales</taxon>
        <taxon>Bacillaceae</taxon>
    </lineage>
</organism>
<dbReference type="PANTHER" id="PTHR43796:SF2">
    <property type="entry name" value="CARBOXYNORSPERMIDINE SYNTHASE"/>
    <property type="match status" value="1"/>
</dbReference>
<gene>
    <name evidence="2" type="ORF">HXA33_15985</name>
</gene>
<sequence length="375" mass="41245">MKSSIVVIGGYGQTGRTICQALSDYYPGNVYAAGRNKKKAEAFSYETNNKVRPFCLDVNDMTHWDWLDSTKLVIVCLDLHSTLLADKCASSGTHYMDISSNGILFSKLKEEALPPTQSTTLLSVGLAPGLTNLLAQHTTNLLADTEHIDISIILGMGDTHGEAALLWTMKHLASSYPTFTTSGHKKVRSFSGRKKVDFGNTLGVRSVYRFPFSDQQTLPCTLNVPSVTTRLGFDSPVLTNGLAVMRNTGLLGLLAHERFTTYLSQFLTRYKKGSALFAVKVEASGTLNGHHTKRSALVIGENESLITAKVAAAAGRFLYEDLLPPGTYHSDELFSLTDTDDTLFLKLKTNSREEPVSSIVKHEKNRDNFFYTLLT</sequence>
<reference evidence="2" key="1">
    <citation type="submission" date="2020-06" db="EMBL/GenBank/DDBJ databases">
        <title>Insight into the genomes of haloalkaliphilic bacilli from Kenyan soda lakes.</title>
        <authorList>
            <person name="Mwirichia R."/>
            <person name="Villamizar G.C."/>
            <person name="Poehlein A."/>
            <person name="Mugweru J."/>
            <person name="Kipnyargis A."/>
            <person name="Kiplimo D."/>
            <person name="Orwa P."/>
            <person name="Daniel R."/>
        </authorList>
    </citation>
    <scope>NUCLEOTIDE SEQUENCE</scope>
    <source>
        <strain evidence="2">B1096_S55</strain>
    </source>
</reference>
<dbReference type="Gene3D" id="3.40.50.720">
    <property type="entry name" value="NAD(P)-binding Rossmann-like Domain"/>
    <property type="match status" value="1"/>
</dbReference>
<dbReference type="Gene3D" id="3.30.360.10">
    <property type="entry name" value="Dihydrodipicolinate Reductase, domain 2"/>
    <property type="match status" value="1"/>
</dbReference>
<dbReference type="Proteomes" id="UP001057753">
    <property type="component" value="Unassembled WGS sequence"/>
</dbReference>
<accession>A0A9Q4B482</accession>
<dbReference type="AlphaFoldDB" id="A0A9Q4B482"/>
<feature type="domain" description="Saccharopine dehydrogenase NADP binding" evidence="1">
    <location>
        <begin position="5"/>
        <end position="100"/>
    </location>
</feature>
<comment type="caution">
    <text evidence="2">The sequence shown here is derived from an EMBL/GenBank/DDBJ whole genome shotgun (WGS) entry which is preliminary data.</text>
</comment>
<protein>
    <submittedName>
        <fullName evidence="2">Saccharopine dehydrogenase NADP-binding domain-containing protein</fullName>
    </submittedName>
</protein>
<evidence type="ECO:0000259" key="1">
    <source>
        <dbReference type="Pfam" id="PF03435"/>
    </source>
</evidence>
<dbReference type="Pfam" id="PF03435">
    <property type="entry name" value="Sacchrp_dh_NADP"/>
    <property type="match status" value="1"/>
</dbReference>